<dbReference type="GO" id="GO:0000902">
    <property type="term" value="P:cell morphogenesis"/>
    <property type="evidence" value="ECO:0007669"/>
    <property type="project" value="TreeGrafter"/>
</dbReference>
<dbReference type="GO" id="GO:0034332">
    <property type="term" value="P:adherens junction organization"/>
    <property type="evidence" value="ECO:0007669"/>
    <property type="project" value="TreeGrafter"/>
</dbReference>
<reference evidence="9" key="1">
    <citation type="submission" date="2018-05" db="EMBL/GenBank/DDBJ databases">
        <authorList>
            <person name="Lanie J.A."/>
            <person name="Ng W.-L."/>
            <person name="Kazmierczak K.M."/>
            <person name="Andrzejewski T.M."/>
            <person name="Davidsen T.M."/>
            <person name="Wayne K.J."/>
            <person name="Tettelin H."/>
            <person name="Glass J.I."/>
            <person name="Rusch D."/>
            <person name="Podicherti R."/>
            <person name="Tsui H.-C.T."/>
            <person name="Winkler M.E."/>
        </authorList>
    </citation>
    <scope>NUCLEOTIDE SEQUENCE</scope>
</reference>
<dbReference type="PANTHER" id="PTHR24027">
    <property type="entry name" value="CADHERIN-23"/>
    <property type="match status" value="1"/>
</dbReference>
<dbReference type="PROSITE" id="PS50268">
    <property type="entry name" value="CADHERIN_2"/>
    <property type="match status" value="2"/>
</dbReference>
<organism evidence="9">
    <name type="scientific">marine metagenome</name>
    <dbReference type="NCBI Taxonomy" id="408172"/>
    <lineage>
        <taxon>unclassified sequences</taxon>
        <taxon>metagenomes</taxon>
        <taxon>ecological metagenomes</taxon>
    </lineage>
</organism>
<dbReference type="InterPro" id="IPR015919">
    <property type="entry name" value="Cadherin-like_sf"/>
</dbReference>
<dbReference type="GO" id="GO:0045296">
    <property type="term" value="F:cadherin binding"/>
    <property type="evidence" value="ECO:0007669"/>
    <property type="project" value="TreeGrafter"/>
</dbReference>
<evidence type="ECO:0000256" key="2">
    <source>
        <dbReference type="ARBA" id="ARBA00022692"/>
    </source>
</evidence>
<dbReference type="Gene3D" id="2.60.40.3440">
    <property type="match status" value="1"/>
</dbReference>
<dbReference type="GO" id="GO:0005509">
    <property type="term" value="F:calcium ion binding"/>
    <property type="evidence" value="ECO:0007669"/>
    <property type="project" value="InterPro"/>
</dbReference>
<name>A0A381VDG0_9ZZZZ</name>
<keyword evidence="7" id="KW-0472">Membrane</keyword>
<comment type="subcellular location">
    <subcellularLocation>
        <location evidence="1">Membrane</location>
        <topology evidence="1">Single-pass membrane protein</topology>
    </subcellularLocation>
</comment>
<dbReference type="Pfam" id="PF00028">
    <property type="entry name" value="Cadherin"/>
    <property type="match status" value="1"/>
</dbReference>
<keyword evidence="4" id="KW-0677">Repeat</keyword>
<dbReference type="PANTHER" id="PTHR24027:SF422">
    <property type="entry name" value="CADHERIN DOMAIN-CONTAINING PROTEIN"/>
    <property type="match status" value="1"/>
</dbReference>
<dbReference type="SMART" id="SM00112">
    <property type="entry name" value="CA"/>
    <property type="match status" value="2"/>
</dbReference>
<keyword evidence="5" id="KW-0106">Calcium</keyword>
<keyword evidence="3" id="KW-0732">Signal</keyword>
<dbReference type="GO" id="GO:0008013">
    <property type="term" value="F:beta-catenin binding"/>
    <property type="evidence" value="ECO:0007669"/>
    <property type="project" value="TreeGrafter"/>
</dbReference>
<dbReference type="GO" id="GO:0016339">
    <property type="term" value="P:calcium-dependent cell-cell adhesion via plasma membrane cell adhesion molecules"/>
    <property type="evidence" value="ECO:0007669"/>
    <property type="project" value="TreeGrafter"/>
</dbReference>
<dbReference type="GO" id="GO:0044331">
    <property type="term" value="P:cell-cell adhesion mediated by cadherin"/>
    <property type="evidence" value="ECO:0007669"/>
    <property type="project" value="TreeGrafter"/>
</dbReference>
<keyword evidence="2" id="KW-0812">Transmembrane</keyword>
<dbReference type="Gene3D" id="2.60.40.60">
    <property type="entry name" value="Cadherins"/>
    <property type="match status" value="2"/>
</dbReference>
<evidence type="ECO:0000256" key="5">
    <source>
        <dbReference type="ARBA" id="ARBA00022837"/>
    </source>
</evidence>
<dbReference type="InterPro" id="IPR039808">
    <property type="entry name" value="Cadherin"/>
</dbReference>
<protein>
    <recommendedName>
        <fullName evidence="8">Cadherin domain-containing protein</fullName>
    </recommendedName>
</protein>
<evidence type="ECO:0000256" key="4">
    <source>
        <dbReference type="ARBA" id="ARBA00022737"/>
    </source>
</evidence>
<feature type="domain" description="Cadherin" evidence="8">
    <location>
        <begin position="233"/>
        <end position="325"/>
    </location>
</feature>
<dbReference type="Pfam" id="PF17963">
    <property type="entry name" value="Big_9"/>
    <property type="match status" value="1"/>
</dbReference>
<evidence type="ECO:0000256" key="1">
    <source>
        <dbReference type="ARBA" id="ARBA00004167"/>
    </source>
</evidence>
<keyword evidence="6" id="KW-1133">Transmembrane helix</keyword>
<dbReference type="GO" id="GO:0016342">
    <property type="term" value="C:catenin complex"/>
    <property type="evidence" value="ECO:0007669"/>
    <property type="project" value="TreeGrafter"/>
</dbReference>
<feature type="domain" description="Cadherin" evidence="8">
    <location>
        <begin position="126"/>
        <end position="218"/>
    </location>
</feature>
<dbReference type="AlphaFoldDB" id="A0A381VDG0"/>
<evidence type="ECO:0000256" key="3">
    <source>
        <dbReference type="ARBA" id="ARBA00022729"/>
    </source>
</evidence>
<dbReference type="GO" id="GO:0005912">
    <property type="term" value="C:adherens junction"/>
    <property type="evidence" value="ECO:0007669"/>
    <property type="project" value="TreeGrafter"/>
</dbReference>
<dbReference type="EMBL" id="UINC01008403">
    <property type="protein sequence ID" value="SVA37818.1"/>
    <property type="molecule type" value="Genomic_DNA"/>
</dbReference>
<dbReference type="GO" id="GO:0007043">
    <property type="term" value="P:cell-cell junction assembly"/>
    <property type="evidence" value="ECO:0007669"/>
    <property type="project" value="TreeGrafter"/>
</dbReference>
<proteinExistence type="predicted"/>
<sequence>MNKHQISILLIFSIIISFTGLGAQSLSAVNDNVRVKEDTPQLIDVLKNDKVSNKQNLEITIIQNPTRGTSVLRGNNIYYTPNENQNGIDELVYIVDTGFSIDTATVIIKITELNDPPSKVELLRNSVSENILTNTKVGELSTIDPDGNDEFKYKLVNRGQNDNSLFNLKNGVIYTDKSFDYEKKKSYQIQIQSKDRNNASVISTIKIDITDVNEAPYFKGVKDQKFTFPEQSGKLLGVLDVVDPDEDQEEARFKIVGGADQRSFKITQLGELSFVREPDYEKPLDQNGDNTYIVNYMVIDSKNKNLSTMGSAQITVKDAEEKPIESLDKRKFIAWSVDHMPYHILMEDAIIDYNDLNSGEYSKFVKQKKKASENTLWLPELKPDDELIIVQKKANNEEIHEIWYGNGLTYNIIKRDQVDWVLSQDIQQVLIERDQYLNSASQTVFYESEDERLLASFSSKFAVWDKQNFIISSDRLFLKSNVLQYGANFSTGNSIIGLPGSLYGAISIGAVTKNSEIGVRLPAKMNLLSTNNLDKPNYLGGDYMGLYSKASIDNMFSTRAAFHAQLGFSFYPRSDADVIDDISDFKKYGIVDSVNKYVNILDMYALMATTFELPIAIPYVAKVNASPGISYMKIAHRSLKVDEDKKSYYKRNFYEYDDETKKYKRYEDGKSSTRNFGVYARFDFLGEIGQKPDFIERVSFFNFVRISKVPFFEYSFQWISSLNTLSTLTINVNDNVSFSVTNYSTASSLKGDWLPKKNIWLGFRYTGEF</sequence>
<dbReference type="CDD" id="cd11304">
    <property type="entry name" value="Cadherin_repeat"/>
    <property type="match status" value="2"/>
</dbReference>
<gene>
    <name evidence="9" type="ORF">METZ01_LOCUS90672</name>
</gene>
<dbReference type="GO" id="GO:0016477">
    <property type="term" value="P:cell migration"/>
    <property type="evidence" value="ECO:0007669"/>
    <property type="project" value="TreeGrafter"/>
</dbReference>
<accession>A0A381VDG0</accession>
<evidence type="ECO:0000256" key="7">
    <source>
        <dbReference type="ARBA" id="ARBA00023136"/>
    </source>
</evidence>
<dbReference type="InterPro" id="IPR002126">
    <property type="entry name" value="Cadherin-like_dom"/>
</dbReference>
<evidence type="ECO:0000313" key="9">
    <source>
        <dbReference type="EMBL" id="SVA37818.1"/>
    </source>
</evidence>
<dbReference type="GO" id="GO:0007156">
    <property type="term" value="P:homophilic cell adhesion via plasma membrane adhesion molecules"/>
    <property type="evidence" value="ECO:0007669"/>
    <property type="project" value="InterPro"/>
</dbReference>
<evidence type="ECO:0000256" key="6">
    <source>
        <dbReference type="ARBA" id="ARBA00022989"/>
    </source>
</evidence>
<dbReference type="SUPFAM" id="SSF49313">
    <property type="entry name" value="Cadherin-like"/>
    <property type="match status" value="2"/>
</dbReference>
<evidence type="ECO:0000259" key="8">
    <source>
        <dbReference type="PROSITE" id="PS50268"/>
    </source>
</evidence>